<protein>
    <submittedName>
        <fullName evidence="2">Uncharacterized protein</fullName>
    </submittedName>
</protein>
<evidence type="ECO:0000313" key="3">
    <source>
        <dbReference type="Proteomes" id="UP000292027"/>
    </source>
</evidence>
<sequence>MIFTRRFGALAARPQFPDAPELQQELSNPLDLDAELAKLTGEVTGQSTGDVTAARDDDRRADESAA</sequence>
<dbReference type="EMBL" id="SHKR01000012">
    <property type="protein sequence ID" value="RZU16476.1"/>
    <property type="molecule type" value="Genomic_DNA"/>
</dbReference>
<dbReference type="RefSeq" id="WP_130445377.1">
    <property type="nucleotide sequence ID" value="NZ_SHKR01000012.1"/>
</dbReference>
<gene>
    <name evidence="2" type="ORF">EV645_4043</name>
</gene>
<reference evidence="2 3" key="1">
    <citation type="journal article" date="2015" name="Stand. Genomic Sci.">
        <title>Genomic Encyclopedia of Bacterial and Archaeal Type Strains, Phase III: the genomes of soil and plant-associated and newly described type strains.</title>
        <authorList>
            <person name="Whitman W.B."/>
            <person name="Woyke T."/>
            <person name="Klenk H.P."/>
            <person name="Zhou Y."/>
            <person name="Lilburn T.G."/>
            <person name="Beck B.J."/>
            <person name="De Vos P."/>
            <person name="Vandamme P."/>
            <person name="Eisen J.A."/>
            <person name="Garrity G."/>
            <person name="Hugenholtz P."/>
            <person name="Kyrpides N.C."/>
        </authorList>
    </citation>
    <scope>NUCLEOTIDE SEQUENCE [LARGE SCALE GENOMIC DNA]</scope>
    <source>
        <strain evidence="2 3">VKM Ac-2540</strain>
    </source>
</reference>
<comment type="caution">
    <text evidence="2">The sequence shown here is derived from an EMBL/GenBank/DDBJ whole genome shotgun (WGS) entry which is preliminary data.</text>
</comment>
<feature type="compositionally biased region" description="Basic and acidic residues" evidence="1">
    <location>
        <begin position="53"/>
        <end position="66"/>
    </location>
</feature>
<proteinExistence type="predicted"/>
<dbReference type="OrthoDB" id="3829985at2"/>
<dbReference type="Proteomes" id="UP000292027">
    <property type="component" value="Unassembled WGS sequence"/>
</dbReference>
<organism evidence="2 3">
    <name type="scientific">Kribbella rubisoli</name>
    <dbReference type="NCBI Taxonomy" id="3075929"/>
    <lineage>
        <taxon>Bacteria</taxon>
        <taxon>Bacillati</taxon>
        <taxon>Actinomycetota</taxon>
        <taxon>Actinomycetes</taxon>
        <taxon>Propionibacteriales</taxon>
        <taxon>Kribbellaceae</taxon>
        <taxon>Kribbella</taxon>
    </lineage>
</organism>
<feature type="region of interest" description="Disordered" evidence="1">
    <location>
        <begin position="42"/>
        <end position="66"/>
    </location>
</feature>
<accession>A0A4V2FY70</accession>
<keyword evidence="3" id="KW-1185">Reference proteome</keyword>
<evidence type="ECO:0000313" key="2">
    <source>
        <dbReference type="EMBL" id="RZU16476.1"/>
    </source>
</evidence>
<dbReference type="AlphaFoldDB" id="A0A4V2FY70"/>
<name>A0A4V2FY70_9ACTN</name>
<evidence type="ECO:0000256" key="1">
    <source>
        <dbReference type="SAM" id="MobiDB-lite"/>
    </source>
</evidence>